<sequence>MTTKSNKSKNNLLIIDDEEKVEKRKKSTVKVLDKCYTDGNTDTIEIGVDEAGRGPMMGRVYTAAVILVNPICEVAFNHSLMKDSKKFHSEKKIREAAEYIKQNAIAWCVTYSDEAEVDSVNIRNATHNSMHRSIKGVMKSFTDATTATVTNDKFHLLIDGNDFKPVVVMDDDIGLVQIQHTCIEGGDNKYSAIAAASILAKVARDTYIEELCKEHPYLITNYDLLNNKGYGTAKHMAGIREHGISPFHRKTFGLCKSF</sequence>
<dbReference type="EMBL" id="MN739954">
    <property type="protein sequence ID" value="QHT79748.1"/>
    <property type="molecule type" value="Genomic_DNA"/>
</dbReference>
<dbReference type="InterPro" id="IPR036397">
    <property type="entry name" value="RNaseH_sf"/>
</dbReference>
<keyword evidence="8" id="KW-0963">Cytoplasm</keyword>
<keyword evidence="10" id="KW-0479">Metal-binding</keyword>
<dbReference type="PANTHER" id="PTHR10954:SF18">
    <property type="entry name" value="RIBONUCLEASE HII"/>
    <property type="match status" value="1"/>
</dbReference>
<dbReference type="AlphaFoldDB" id="A0A6C0HGJ0"/>
<dbReference type="InterPro" id="IPR012337">
    <property type="entry name" value="RNaseH-like_sf"/>
</dbReference>
<evidence type="ECO:0000256" key="5">
    <source>
        <dbReference type="ARBA" id="ARBA00007383"/>
    </source>
</evidence>
<dbReference type="GO" id="GO:0046872">
    <property type="term" value="F:metal ion binding"/>
    <property type="evidence" value="ECO:0007669"/>
    <property type="project" value="UniProtKB-KW"/>
</dbReference>
<feature type="domain" description="RNase H type-2" evidence="14">
    <location>
        <begin position="43"/>
        <end position="258"/>
    </location>
</feature>
<dbReference type="CDD" id="cd07182">
    <property type="entry name" value="RNase_HII_bacteria_HII_like"/>
    <property type="match status" value="1"/>
</dbReference>
<evidence type="ECO:0000259" key="14">
    <source>
        <dbReference type="PROSITE" id="PS51975"/>
    </source>
</evidence>
<comment type="similarity">
    <text evidence="5">Belongs to the RNase HII family.</text>
</comment>
<dbReference type="SUPFAM" id="SSF53098">
    <property type="entry name" value="Ribonuclease H-like"/>
    <property type="match status" value="1"/>
</dbReference>
<accession>A0A6C0HGJ0</accession>
<dbReference type="GO" id="GO:0003723">
    <property type="term" value="F:RNA binding"/>
    <property type="evidence" value="ECO:0007669"/>
    <property type="project" value="InterPro"/>
</dbReference>
<keyword evidence="12" id="KW-0378">Hydrolase</keyword>
<evidence type="ECO:0000256" key="8">
    <source>
        <dbReference type="ARBA" id="ARBA00022490"/>
    </source>
</evidence>
<dbReference type="GO" id="GO:0005737">
    <property type="term" value="C:cytoplasm"/>
    <property type="evidence" value="ECO:0007669"/>
    <property type="project" value="UniProtKB-SubCell"/>
</dbReference>
<evidence type="ECO:0000313" key="15">
    <source>
        <dbReference type="EMBL" id="QHT79748.1"/>
    </source>
</evidence>
<evidence type="ECO:0000256" key="13">
    <source>
        <dbReference type="ARBA" id="ARBA00023211"/>
    </source>
</evidence>
<organism evidence="15">
    <name type="scientific">viral metagenome</name>
    <dbReference type="NCBI Taxonomy" id="1070528"/>
    <lineage>
        <taxon>unclassified sequences</taxon>
        <taxon>metagenomes</taxon>
        <taxon>organismal metagenomes</taxon>
    </lineage>
</organism>
<evidence type="ECO:0000256" key="1">
    <source>
        <dbReference type="ARBA" id="ARBA00000077"/>
    </source>
</evidence>
<evidence type="ECO:0000256" key="9">
    <source>
        <dbReference type="ARBA" id="ARBA00022722"/>
    </source>
</evidence>
<evidence type="ECO:0000256" key="11">
    <source>
        <dbReference type="ARBA" id="ARBA00022759"/>
    </source>
</evidence>
<dbReference type="GO" id="GO:0004523">
    <property type="term" value="F:RNA-DNA hybrid ribonuclease activity"/>
    <property type="evidence" value="ECO:0007669"/>
    <property type="project" value="UniProtKB-EC"/>
</dbReference>
<evidence type="ECO:0000256" key="12">
    <source>
        <dbReference type="ARBA" id="ARBA00022801"/>
    </source>
</evidence>
<dbReference type="GO" id="GO:0006298">
    <property type="term" value="P:mismatch repair"/>
    <property type="evidence" value="ECO:0007669"/>
    <property type="project" value="TreeGrafter"/>
</dbReference>
<dbReference type="GO" id="GO:0032299">
    <property type="term" value="C:ribonuclease H2 complex"/>
    <property type="evidence" value="ECO:0007669"/>
    <property type="project" value="TreeGrafter"/>
</dbReference>
<name>A0A6C0HGJ0_9ZZZZ</name>
<keyword evidence="11" id="KW-0255">Endonuclease</keyword>
<evidence type="ECO:0000256" key="10">
    <source>
        <dbReference type="ARBA" id="ARBA00022723"/>
    </source>
</evidence>
<protein>
    <recommendedName>
        <fullName evidence="7">Ribonuclease HII</fullName>
        <ecNumber evidence="6">3.1.26.4</ecNumber>
    </recommendedName>
</protein>
<dbReference type="EC" id="3.1.26.4" evidence="6"/>
<comment type="subcellular location">
    <subcellularLocation>
        <location evidence="4">Cytoplasm</location>
    </subcellularLocation>
</comment>
<comment type="cofactor">
    <cofactor evidence="3">
        <name>Mg(2+)</name>
        <dbReference type="ChEBI" id="CHEBI:18420"/>
    </cofactor>
</comment>
<dbReference type="InterPro" id="IPR022898">
    <property type="entry name" value="RNase_HII"/>
</dbReference>
<evidence type="ECO:0000256" key="7">
    <source>
        <dbReference type="ARBA" id="ARBA00019179"/>
    </source>
</evidence>
<dbReference type="InterPro" id="IPR024567">
    <property type="entry name" value="RNase_HII/HIII_dom"/>
</dbReference>
<keyword evidence="9" id="KW-0540">Nuclease</keyword>
<dbReference type="PANTHER" id="PTHR10954">
    <property type="entry name" value="RIBONUCLEASE H2 SUBUNIT A"/>
    <property type="match status" value="1"/>
</dbReference>
<evidence type="ECO:0000256" key="4">
    <source>
        <dbReference type="ARBA" id="ARBA00004496"/>
    </source>
</evidence>
<comment type="cofactor">
    <cofactor evidence="2">
        <name>Mn(2+)</name>
        <dbReference type="ChEBI" id="CHEBI:29035"/>
    </cofactor>
</comment>
<dbReference type="InterPro" id="IPR001352">
    <property type="entry name" value="RNase_HII/HIII"/>
</dbReference>
<evidence type="ECO:0000256" key="2">
    <source>
        <dbReference type="ARBA" id="ARBA00001936"/>
    </source>
</evidence>
<dbReference type="Pfam" id="PF01351">
    <property type="entry name" value="RNase_HII"/>
    <property type="match status" value="1"/>
</dbReference>
<proteinExistence type="inferred from homology"/>
<evidence type="ECO:0000256" key="3">
    <source>
        <dbReference type="ARBA" id="ARBA00001946"/>
    </source>
</evidence>
<evidence type="ECO:0000256" key="6">
    <source>
        <dbReference type="ARBA" id="ARBA00012180"/>
    </source>
</evidence>
<reference evidence="15" key="1">
    <citation type="journal article" date="2020" name="Nature">
        <title>Giant virus diversity and host interactions through global metagenomics.</title>
        <authorList>
            <person name="Schulz F."/>
            <person name="Roux S."/>
            <person name="Paez-Espino D."/>
            <person name="Jungbluth S."/>
            <person name="Walsh D.A."/>
            <person name="Denef V.J."/>
            <person name="McMahon K.D."/>
            <person name="Konstantinidis K.T."/>
            <person name="Eloe-Fadrosh E.A."/>
            <person name="Kyrpides N.C."/>
            <person name="Woyke T."/>
        </authorList>
    </citation>
    <scope>NUCLEOTIDE SEQUENCE</scope>
    <source>
        <strain evidence="15">GVMAG-M-3300023184-101</strain>
    </source>
</reference>
<dbReference type="PROSITE" id="PS51975">
    <property type="entry name" value="RNASE_H_2"/>
    <property type="match status" value="1"/>
</dbReference>
<dbReference type="Gene3D" id="3.30.420.10">
    <property type="entry name" value="Ribonuclease H-like superfamily/Ribonuclease H"/>
    <property type="match status" value="1"/>
</dbReference>
<comment type="catalytic activity">
    <reaction evidence="1">
        <text>Endonucleolytic cleavage to 5'-phosphomonoester.</text>
        <dbReference type="EC" id="3.1.26.4"/>
    </reaction>
</comment>
<keyword evidence="13" id="KW-0464">Manganese</keyword>
<dbReference type="GO" id="GO:0043137">
    <property type="term" value="P:DNA replication, removal of RNA primer"/>
    <property type="evidence" value="ECO:0007669"/>
    <property type="project" value="TreeGrafter"/>
</dbReference>